<feature type="coiled-coil region" evidence="13">
    <location>
        <begin position="101"/>
        <end position="128"/>
    </location>
</feature>
<sequence length="346" mass="39812">MNNILHIDCDAFYASCEEVRYPKLKNHPMAVGGLSNKSIITTANYKAREYGIHSAMPVFIAKKLCPNLVIVGVDKKYYKEKSIEVFDIIEKYAKIKEQVSIDEAYLLVEDKENRINKAKRIQKEVMEKTGIGVSIGISYNKFLAKISSDWNKPLGIKEINSSDIPHILKDLDISKVHGLGRKSTKKLRNIGIHKIEDLLSLDEEFLKNLFGKQGSYVYHVIRGEDNRKVEISSKRKSIGREFTFKENTLDLRILHSYIDEIAKILESDMNDRDIKAYTLNLKIKTEYFKTHTRSHTQEVPIYKKEDIASISKDLLEKLISNEKFRLLGISLSNLSKNNHTQLSLFD</sequence>
<dbReference type="NCBIfam" id="NF010731">
    <property type="entry name" value="PRK14133.1"/>
    <property type="match status" value="1"/>
</dbReference>
<evidence type="ECO:0000256" key="11">
    <source>
        <dbReference type="ARBA" id="ARBA00049244"/>
    </source>
</evidence>
<dbReference type="InterPro" id="IPR043502">
    <property type="entry name" value="DNA/RNA_pol_sf"/>
</dbReference>
<feature type="domain" description="UmuC" evidence="14">
    <location>
        <begin position="4"/>
        <end position="180"/>
    </location>
</feature>
<keyword evidence="12" id="KW-0963">Cytoplasm</keyword>
<proteinExistence type="inferred from homology"/>
<feature type="active site" evidence="12">
    <location>
        <position position="103"/>
    </location>
</feature>
<evidence type="ECO:0000256" key="10">
    <source>
        <dbReference type="ARBA" id="ARBA00023204"/>
    </source>
</evidence>
<dbReference type="InterPro" id="IPR017961">
    <property type="entry name" value="DNA_pol_Y-fam_little_finger"/>
</dbReference>
<dbReference type="InterPro" id="IPR001126">
    <property type="entry name" value="UmuC"/>
</dbReference>
<feature type="binding site" evidence="12">
    <location>
        <position position="102"/>
    </location>
    <ligand>
        <name>Mg(2+)</name>
        <dbReference type="ChEBI" id="CHEBI:18420"/>
    </ligand>
</feature>
<evidence type="ECO:0000256" key="12">
    <source>
        <dbReference type="HAMAP-Rule" id="MF_01113"/>
    </source>
</evidence>
<keyword evidence="4 12" id="KW-0548">Nucleotidyltransferase</keyword>
<dbReference type="InterPro" id="IPR043128">
    <property type="entry name" value="Rev_trsase/Diguanyl_cyclase"/>
</dbReference>
<evidence type="ECO:0000256" key="5">
    <source>
        <dbReference type="ARBA" id="ARBA00022705"/>
    </source>
</evidence>
<dbReference type="InterPro" id="IPR050116">
    <property type="entry name" value="DNA_polymerase-Y"/>
</dbReference>
<dbReference type="SUPFAM" id="SSF56672">
    <property type="entry name" value="DNA/RNA polymerases"/>
    <property type="match status" value="1"/>
</dbReference>
<evidence type="ECO:0000259" key="14">
    <source>
        <dbReference type="PROSITE" id="PS50173"/>
    </source>
</evidence>
<keyword evidence="8 12" id="KW-0460">Magnesium</keyword>
<dbReference type="GO" id="GO:0000287">
    <property type="term" value="F:magnesium ion binding"/>
    <property type="evidence" value="ECO:0007669"/>
    <property type="project" value="UniProtKB-UniRule"/>
</dbReference>
<dbReference type="FunFam" id="3.30.1490.100:FF:000004">
    <property type="entry name" value="DNA polymerase IV"/>
    <property type="match status" value="1"/>
</dbReference>
<keyword evidence="16" id="KW-1185">Reference proteome</keyword>
<evidence type="ECO:0000256" key="2">
    <source>
        <dbReference type="ARBA" id="ARBA00022457"/>
    </source>
</evidence>
<evidence type="ECO:0000256" key="4">
    <source>
        <dbReference type="ARBA" id="ARBA00022695"/>
    </source>
</evidence>
<evidence type="ECO:0000256" key="8">
    <source>
        <dbReference type="ARBA" id="ARBA00022842"/>
    </source>
</evidence>
<dbReference type="HAMAP" id="MF_01113">
    <property type="entry name" value="DNApol_IV"/>
    <property type="match status" value="1"/>
</dbReference>
<dbReference type="Gene3D" id="1.10.150.20">
    <property type="entry name" value="5' to 3' exonuclease, C-terminal subdomain"/>
    <property type="match status" value="1"/>
</dbReference>
<name>A0A6N7VTT0_9FIRM</name>
<dbReference type="GO" id="GO:0006261">
    <property type="term" value="P:DNA-templated DNA replication"/>
    <property type="evidence" value="ECO:0007669"/>
    <property type="project" value="UniProtKB-UniRule"/>
</dbReference>
<dbReference type="PANTHER" id="PTHR11076:SF33">
    <property type="entry name" value="DNA POLYMERASE KAPPA"/>
    <property type="match status" value="1"/>
</dbReference>
<dbReference type="GO" id="GO:0006281">
    <property type="term" value="P:DNA repair"/>
    <property type="evidence" value="ECO:0007669"/>
    <property type="project" value="UniProtKB-UniRule"/>
</dbReference>
<evidence type="ECO:0000256" key="9">
    <source>
        <dbReference type="ARBA" id="ARBA00022932"/>
    </source>
</evidence>
<dbReference type="Pfam" id="PF11799">
    <property type="entry name" value="IMS_C"/>
    <property type="match status" value="1"/>
</dbReference>
<evidence type="ECO:0000256" key="13">
    <source>
        <dbReference type="SAM" id="Coils"/>
    </source>
</evidence>
<dbReference type="EC" id="2.7.7.7" evidence="12"/>
<evidence type="ECO:0000256" key="6">
    <source>
        <dbReference type="ARBA" id="ARBA00022723"/>
    </source>
</evidence>
<evidence type="ECO:0000256" key="7">
    <source>
        <dbReference type="ARBA" id="ARBA00022763"/>
    </source>
</evidence>
<protein>
    <recommendedName>
        <fullName evidence="12">DNA polymerase IV</fullName>
        <shortName evidence="12">Pol IV</shortName>
        <ecNumber evidence="12">2.7.7.7</ecNumber>
    </recommendedName>
</protein>
<feature type="site" description="Substrate discrimination" evidence="12">
    <location>
        <position position="13"/>
    </location>
</feature>
<accession>A0A6N7VTT0</accession>
<comment type="caution">
    <text evidence="15">The sequence shown here is derived from an EMBL/GenBank/DDBJ whole genome shotgun (WGS) entry which is preliminary data.</text>
</comment>
<keyword evidence="13" id="KW-0175">Coiled coil</keyword>
<dbReference type="InterPro" id="IPR022880">
    <property type="entry name" value="DNApol_IV"/>
</dbReference>
<dbReference type="PROSITE" id="PS50173">
    <property type="entry name" value="UMUC"/>
    <property type="match status" value="1"/>
</dbReference>
<dbReference type="EMBL" id="VULQ01000002">
    <property type="protein sequence ID" value="MSS77227.1"/>
    <property type="molecule type" value="Genomic_DNA"/>
</dbReference>
<dbReference type="CDD" id="cd03586">
    <property type="entry name" value="PolY_Pol_IV_kappa"/>
    <property type="match status" value="1"/>
</dbReference>
<keyword evidence="5 12" id="KW-0235">DNA replication</keyword>
<dbReference type="Pfam" id="PF11798">
    <property type="entry name" value="IMS_HHH"/>
    <property type="match status" value="1"/>
</dbReference>
<evidence type="ECO:0000313" key="16">
    <source>
        <dbReference type="Proteomes" id="UP000441925"/>
    </source>
</evidence>
<gene>
    <name evidence="12" type="primary">dinB</name>
    <name evidence="15" type="ORF">FYJ26_02135</name>
</gene>
<keyword evidence="7 12" id="KW-0227">DNA damage</keyword>
<comment type="cofactor">
    <cofactor evidence="12">
        <name>Mg(2+)</name>
        <dbReference type="ChEBI" id="CHEBI:18420"/>
    </cofactor>
    <text evidence="12">Binds 2 magnesium ions per subunit.</text>
</comment>
<keyword evidence="3 12" id="KW-0808">Transferase</keyword>
<dbReference type="GO" id="GO:0042276">
    <property type="term" value="P:error-prone translesion synthesis"/>
    <property type="evidence" value="ECO:0007669"/>
    <property type="project" value="TreeGrafter"/>
</dbReference>
<dbReference type="RefSeq" id="WP_154539159.1">
    <property type="nucleotide sequence ID" value="NZ_VULQ01000002.1"/>
</dbReference>
<feature type="binding site" evidence="12">
    <location>
        <position position="8"/>
    </location>
    <ligand>
        <name>Mg(2+)</name>
        <dbReference type="ChEBI" id="CHEBI:18420"/>
    </ligand>
</feature>
<dbReference type="InterPro" id="IPR024728">
    <property type="entry name" value="PolY_HhH_motif"/>
</dbReference>
<comment type="subunit">
    <text evidence="12">Monomer.</text>
</comment>
<keyword evidence="9 12" id="KW-0239">DNA-directed DNA polymerase</keyword>
<dbReference type="Gene3D" id="3.30.70.270">
    <property type="match status" value="1"/>
</dbReference>
<dbReference type="GO" id="GO:0003684">
    <property type="term" value="F:damaged DNA binding"/>
    <property type="evidence" value="ECO:0007669"/>
    <property type="project" value="InterPro"/>
</dbReference>
<comment type="subcellular location">
    <subcellularLocation>
        <location evidence="12">Cytoplasm</location>
    </subcellularLocation>
</comment>
<dbReference type="GO" id="GO:0003887">
    <property type="term" value="F:DNA-directed DNA polymerase activity"/>
    <property type="evidence" value="ECO:0007669"/>
    <property type="project" value="UniProtKB-UniRule"/>
</dbReference>
<keyword evidence="10 12" id="KW-0234">DNA repair</keyword>
<evidence type="ECO:0000256" key="3">
    <source>
        <dbReference type="ARBA" id="ARBA00022679"/>
    </source>
</evidence>
<keyword evidence="2 12" id="KW-0515">Mutator protein</keyword>
<comment type="similarity">
    <text evidence="1 12">Belongs to the DNA polymerase type-Y family.</text>
</comment>
<dbReference type="GO" id="GO:0005829">
    <property type="term" value="C:cytosol"/>
    <property type="evidence" value="ECO:0007669"/>
    <property type="project" value="TreeGrafter"/>
</dbReference>
<comment type="catalytic activity">
    <reaction evidence="11 12">
        <text>DNA(n) + a 2'-deoxyribonucleoside 5'-triphosphate = DNA(n+1) + diphosphate</text>
        <dbReference type="Rhea" id="RHEA:22508"/>
        <dbReference type="Rhea" id="RHEA-COMP:17339"/>
        <dbReference type="Rhea" id="RHEA-COMP:17340"/>
        <dbReference type="ChEBI" id="CHEBI:33019"/>
        <dbReference type="ChEBI" id="CHEBI:61560"/>
        <dbReference type="ChEBI" id="CHEBI:173112"/>
        <dbReference type="EC" id="2.7.7.7"/>
    </reaction>
</comment>
<dbReference type="InterPro" id="IPR036775">
    <property type="entry name" value="DNA_pol_Y-fam_lit_finger_sf"/>
</dbReference>
<evidence type="ECO:0000256" key="1">
    <source>
        <dbReference type="ARBA" id="ARBA00010945"/>
    </source>
</evidence>
<dbReference type="PANTHER" id="PTHR11076">
    <property type="entry name" value="DNA REPAIR POLYMERASE UMUC / TRANSFERASE FAMILY MEMBER"/>
    <property type="match status" value="1"/>
</dbReference>
<dbReference type="Gene3D" id="3.30.1490.100">
    <property type="entry name" value="DNA polymerase, Y-family, little finger domain"/>
    <property type="match status" value="1"/>
</dbReference>
<dbReference type="Pfam" id="PF00817">
    <property type="entry name" value="IMS"/>
    <property type="match status" value="1"/>
</dbReference>
<keyword evidence="12" id="KW-0238">DNA-binding</keyword>
<dbReference type="AlphaFoldDB" id="A0A6N7VTT0"/>
<dbReference type="Proteomes" id="UP000441925">
    <property type="component" value="Unassembled WGS sequence"/>
</dbReference>
<dbReference type="GO" id="GO:0009432">
    <property type="term" value="P:SOS response"/>
    <property type="evidence" value="ECO:0007669"/>
    <property type="project" value="TreeGrafter"/>
</dbReference>
<comment type="function">
    <text evidence="12">Poorly processive, error-prone DNA polymerase involved in untargeted mutagenesis. Copies undamaged DNA at stalled replication forks, which arise in vivo from mismatched or misaligned primer ends. These misaligned primers can be extended by PolIV. Exhibits no 3'-5' exonuclease (proofreading) activity. May be involved in translesional synthesis, in conjunction with the beta clamp from PolIII.</text>
</comment>
<organism evidence="15 16">
    <name type="scientific">Anaerococcus porci</name>
    <dbReference type="NCBI Taxonomy" id="2652269"/>
    <lineage>
        <taxon>Bacteria</taxon>
        <taxon>Bacillati</taxon>
        <taxon>Bacillota</taxon>
        <taxon>Tissierellia</taxon>
        <taxon>Tissierellales</taxon>
        <taxon>Peptoniphilaceae</taxon>
        <taxon>Anaerococcus</taxon>
    </lineage>
</organism>
<dbReference type="SUPFAM" id="SSF100879">
    <property type="entry name" value="Lesion bypass DNA polymerase (Y-family), little finger domain"/>
    <property type="match status" value="1"/>
</dbReference>
<evidence type="ECO:0000313" key="15">
    <source>
        <dbReference type="EMBL" id="MSS77227.1"/>
    </source>
</evidence>
<reference evidence="15 16" key="1">
    <citation type="submission" date="2019-08" db="EMBL/GenBank/DDBJ databases">
        <title>In-depth cultivation of the pig gut microbiome towards novel bacterial diversity and tailored functional studies.</title>
        <authorList>
            <person name="Wylensek D."/>
            <person name="Hitch T.C.A."/>
            <person name="Clavel T."/>
        </authorList>
    </citation>
    <scope>NUCLEOTIDE SEQUENCE [LARGE SCALE GENOMIC DNA]</scope>
    <source>
        <strain evidence="15 16">WCA-380-WT-2B</strain>
    </source>
</reference>
<keyword evidence="6 12" id="KW-0479">Metal-binding</keyword>
<dbReference type="NCBIfam" id="NF002677">
    <property type="entry name" value="PRK02406.1"/>
    <property type="match status" value="1"/>
</dbReference>
<dbReference type="Gene3D" id="3.40.1170.60">
    <property type="match status" value="1"/>
</dbReference>